<name>A0A6A8G6S2_9EURY</name>
<feature type="transmembrane region" description="Helical" evidence="1">
    <location>
        <begin position="49"/>
        <end position="72"/>
    </location>
</feature>
<feature type="transmembrane region" description="Helical" evidence="1">
    <location>
        <begin position="26"/>
        <end position="43"/>
    </location>
</feature>
<gene>
    <name evidence="2" type="ORF">GJR99_09455</name>
</gene>
<proteinExistence type="predicted"/>
<dbReference type="OrthoDB" id="293074at2157"/>
<sequence length="312" mass="33666">MPPSLDTLPDELDASLPHEARELGRLSVFFVCITLTTGFAYWLNLRLRSVPVVGPLSASGLAGLALPTLAYAKYRGLDLSLSPPRPAQVGDVVAAVLTPLLALLATSVVTMVAFDTSFAALVGWTYHPKAPFVDVLSIAARFSILGRGWYGLLVVVLVELLRRRVGVRSTGTVVSTAAAGMFFHSILRETGLSLVTANAAWRFYAFAILLASTIAGGVTLGFVYRGAIERSLRVVYRPLFVPVFALGLFLFAAFATILAEVPGGFEHVLWAVAFGSAALGYERTDSVWVPLVVMFLFDVGFHLVYFFELAVF</sequence>
<dbReference type="AlphaFoldDB" id="A0A6A8G6S2"/>
<feature type="transmembrane region" description="Helical" evidence="1">
    <location>
        <begin position="239"/>
        <end position="258"/>
    </location>
</feature>
<dbReference type="EMBL" id="WKJQ01000001">
    <property type="protein sequence ID" value="MRW96799.1"/>
    <property type="molecule type" value="Genomic_DNA"/>
</dbReference>
<comment type="caution">
    <text evidence="2">The sequence shown here is derived from an EMBL/GenBank/DDBJ whole genome shotgun (WGS) entry which is preliminary data.</text>
</comment>
<reference evidence="2 3" key="1">
    <citation type="submission" date="2019-11" db="EMBL/GenBank/DDBJ databases">
        <title>Whole genome sequence of Haloferax sp. MBLA0078.</title>
        <authorList>
            <person name="Seo M.-J."/>
            <person name="Cho E.-S."/>
        </authorList>
    </citation>
    <scope>NUCLEOTIDE SEQUENCE [LARGE SCALE GENOMIC DNA]</scope>
    <source>
        <strain evidence="2 3">MBLA0078</strain>
    </source>
</reference>
<feature type="transmembrane region" description="Helical" evidence="1">
    <location>
        <begin position="203"/>
        <end position="227"/>
    </location>
</feature>
<keyword evidence="3" id="KW-1185">Reference proteome</keyword>
<evidence type="ECO:0000256" key="1">
    <source>
        <dbReference type="SAM" id="Phobius"/>
    </source>
</evidence>
<keyword evidence="1" id="KW-0812">Transmembrane</keyword>
<protein>
    <submittedName>
        <fullName evidence="2">Uncharacterized protein</fullName>
    </submittedName>
</protein>
<evidence type="ECO:0000313" key="2">
    <source>
        <dbReference type="EMBL" id="MRW96799.1"/>
    </source>
</evidence>
<dbReference type="Proteomes" id="UP000443423">
    <property type="component" value="Unassembled WGS sequence"/>
</dbReference>
<feature type="transmembrane region" description="Helical" evidence="1">
    <location>
        <begin position="165"/>
        <end position="183"/>
    </location>
</feature>
<organism evidence="2 3">
    <name type="scientific">Haloferax marinum</name>
    <dbReference type="NCBI Taxonomy" id="2666143"/>
    <lineage>
        <taxon>Archaea</taxon>
        <taxon>Methanobacteriati</taxon>
        <taxon>Methanobacteriota</taxon>
        <taxon>Stenosarchaea group</taxon>
        <taxon>Halobacteria</taxon>
        <taxon>Halobacteriales</taxon>
        <taxon>Haloferacaceae</taxon>
        <taxon>Haloferax</taxon>
    </lineage>
</organism>
<evidence type="ECO:0000313" key="3">
    <source>
        <dbReference type="Proteomes" id="UP000443423"/>
    </source>
</evidence>
<keyword evidence="1" id="KW-1133">Transmembrane helix</keyword>
<dbReference type="RefSeq" id="WP_151111523.1">
    <property type="nucleotide sequence ID" value="NZ_WKJQ01000001.1"/>
</dbReference>
<keyword evidence="1" id="KW-0472">Membrane</keyword>
<accession>A0A6A8G6S2</accession>
<feature type="transmembrane region" description="Helical" evidence="1">
    <location>
        <begin position="93"/>
        <end position="126"/>
    </location>
</feature>
<feature type="transmembrane region" description="Helical" evidence="1">
    <location>
        <begin position="288"/>
        <end position="307"/>
    </location>
</feature>